<dbReference type="GO" id="GO:0006275">
    <property type="term" value="P:regulation of DNA replication"/>
    <property type="evidence" value="ECO:0007669"/>
    <property type="project" value="InterPro"/>
</dbReference>
<sequence length="129" mass="14291">EEVPQPKILFKSSARILTQSLRRTIRDAGLVSEHVKIEATGDMLKINAVGDMGSIFSEWERGADELLELKVEEDSDATFTLSYLRDIVNTAGVSSEVATLELSKDMPIRMDFELPQGKLVYYLAPCIGA</sequence>
<evidence type="ECO:0000313" key="2">
    <source>
        <dbReference type="EMBL" id="GAG51245.1"/>
    </source>
</evidence>
<organism evidence="2">
    <name type="scientific">marine sediment metagenome</name>
    <dbReference type="NCBI Taxonomy" id="412755"/>
    <lineage>
        <taxon>unclassified sequences</taxon>
        <taxon>metagenomes</taxon>
        <taxon>ecological metagenomes</taxon>
    </lineage>
</organism>
<dbReference type="InterPro" id="IPR046938">
    <property type="entry name" value="DNA_clamp_sf"/>
</dbReference>
<reference evidence="2" key="1">
    <citation type="journal article" date="2014" name="Front. Microbiol.">
        <title>High frequency of phylogenetically diverse reductive dehalogenase-homologous genes in deep subseafloor sedimentary metagenomes.</title>
        <authorList>
            <person name="Kawai M."/>
            <person name="Futagami T."/>
            <person name="Toyoda A."/>
            <person name="Takaki Y."/>
            <person name="Nishi S."/>
            <person name="Hori S."/>
            <person name="Arai W."/>
            <person name="Tsubouchi T."/>
            <person name="Morono Y."/>
            <person name="Uchiyama I."/>
            <person name="Ito T."/>
            <person name="Fujiyama A."/>
            <person name="Inagaki F."/>
            <person name="Takami H."/>
        </authorList>
    </citation>
    <scope>NUCLEOTIDE SEQUENCE</scope>
    <source>
        <strain evidence="2">Expedition CK06-06</strain>
    </source>
</reference>
<dbReference type="SUPFAM" id="SSF55979">
    <property type="entry name" value="DNA clamp"/>
    <property type="match status" value="1"/>
</dbReference>
<proteinExistence type="predicted"/>
<evidence type="ECO:0000259" key="1">
    <source>
        <dbReference type="Pfam" id="PF02747"/>
    </source>
</evidence>
<feature type="non-terminal residue" evidence="2">
    <location>
        <position position="1"/>
    </location>
</feature>
<protein>
    <recommendedName>
        <fullName evidence="1">Proliferating cell nuclear antigen PCNA C-terminal domain-containing protein</fullName>
    </recommendedName>
</protein>
<dbReference type="InterPro" id="IPR022649">
    <property type="entry name" value="Pr_cel_nuc_antig_C"/>
</dbReference>
<dbReference type="Gene3D" id="3.70.10.10">
    <property type="match status" value="1"/>
</dbReference>
<gene>
    <name evidence="2" type="ORF">S01H1_84207</name>
</gene>
<dbReference type="EMBL" id="BARS01057434">
    <property type="protein sequence ID" value="GAG51245.1"/>
    <property type="molecule type" value="Genomic_DNA"/>
</dbReference>
<name>X0Y656_9ZZZZ</name>
<feature type="domain" description="Proliferating cell nuclear antigen PCNA C-terminal" evidence="1">
    <location>
        <begin position="11"/>
        <end position="125"/>
    </location>
</feature>
<dbReference type="Pfam" id="PF02747">
    <property type="entry name" value="PCNA_C"/>
    <property type="match status" value="1"/>
</dbReference>
<dbReference type="GO" id="GO:0003677">
    <property type="term" value="F:DNA binding"/>
    <property type="evidence" value="ECO:0007669"/>
    <property type="project" value="InterPro"/>
</dbReference>
<comment type="caution">
    <text evidence="2">The sequence shown here is derived from an EMBL/GenBank/DDBJ whole genome shotgun (WGS) entry which is preliminary data.</text>
</comment>
<accession>X0Y656</accession>
<dbReference type="AlphaFoldDB" id="X0Y656"/>